<organism evidence="1 2">
    <name type="scientific">Rhizobium lusitanum</name>
    <dbReference type="NCBI Taxonomy" id="293958"/>
    <lineage>
        <taxon>Bacteria</taxon>
        <taxon>Pseudomonadati</taxon>
        <taxon>Pseudomonadota</taxon>
        <taxon>Alphaproteobacteria</taxon>
        <taxon>Hyphomicrobiales</taxon>
        <taxon>Rhizobiaceae</taxon>
        <taxon>Rhizobium/Agrobacterium group</taxon>
        <taxon>Rhizobium</taxon>
    </lineage>
</organism>
<evidence type="ECO:0000313" key="2">
    <source>
        <dbReference type="Proteomes" id="UP000199205"/>
    </source>
</evidence>
<protein>
    <submittedName>
        <fullName evidence="1">Uncharacterized protein</fullName>
    </submittedName>
</protein>
<gene>
    <name evidence="1" type="ORF">GA0061101_11752</name>
</gene>
<evidence type="ECO:0000313" key="1">
    <source>
        <dbReference type="EMBL" id="SCB43414.1"/>
    </source>
</evidence>
<dbReference type="Proteomes" id="UP000199205">
    <property type="component" value="Unassembled WGS sequence"/>
</dbReference>
<reference evidence="1 2" key="1">
    <citation type="submission" date="2016-08" db="EMBL/GenBank/DDBJ databases">
        <authorList>
            <person name="Seilhamer J.J."/>
        </authorList>
    </citation>
    <scope>NUCLEOTIDE SEQUENCE [LARGE SCALE GENOMIC DNA]</scope>
    <source>
        <strain evidence="1 2">P1-7</strain>
    </source>
</reference>
<dbReference type="OrthoDB" id="8040276at2"/>
<dbReference type="EMBL" id="FMAF01000017">
    <property type="protein sequence ID" value="SCB43414.1"/>
    <property type="molecule type" value="Genomic_DNA"/>
</dbReference>
<sequence length="468" mass="51499">MSKELSSAMSGQSAAEDVRQALSFLMPDLARFWALPLKDYASAVYAEGRRGRCSIRDDAMIRLRAFVTRIALRSGASQDDAEDAGRQISASPVIQTGPHCHLLIEPDAFYTHLFSALGLTAHAHRWHICYNSSTVKFTEKSKKGPGWLSLGGEVVNVFGLSRSRMDPYSICGFNGPYRFTLTERNAGGAANPAAAQLKAILPDSDFPSAAEAIRAANQVLWRRSFPSSLRLLQFDDIDVADLVAEHFEDPTSWLSSRFAGGGEFAENMLRALDRLNSGPWAGWVRQSTDFFWGLEGGRIFPLRLQDGVLSGGSPSFREVGFDPESIAAPLRQRKLVPSLLLTFLVTSILPGIRVLGGCRQTVYYPLMRYLIATALDVARDRELLDALHADEQPGMWGHRVLRQKDGSPFMEIEESGVAMEVADRYGAHSLKDAAGDLASFTSDPIWAELSAHIRAEAIHPASAEWQWA</sequence>
<dbReference type="AlphaFoldDB" id="A0A1C3WUI9"/>
<dbReference type="RefSeq" id="WP_092575629.1">
    <property type="nucleotide sequence ID" value="NZ_FMAF01000017.1"/>
</dbReference>
<name>A0A1C3WUI9_9HYPH</name>
<proteinExistence type="predicted"/>
<accession>A0A1C3WUI9</accession>